<dbReference type="GO" id="GO:0050515">
    <property type="term" value="F:4-(cytidine 5'-diphospho)-2-C-methyl-D-erythritol kinase activity"/>
    <property type="evidence" value="ECO:0007669"/>
    <property type="project" value="UniProtKB-UniRule"/>
</dbReference>
<feature type="binding site" evidence="9">
    <location>
        <begin position="92"/>
        <end position="102"/>
    </location>
    <ligand>
        <name>ATP</name>
        <dbReference type="ChEBI" id="CHEBI:30616"/>
    </ligand>
</feature>
<dbReference type="HAMAP" id="MF_00061">
    <property type="entry name" value="IspE"/>
    <property type="match status" value="1"/>
</dbReference>
<dbReference type="InterPro" id="IPR014721">
    <property type="entry name" value="Ribsml_uS5_D2-typ_fold_subgr"/>
</dbReference>
<comment type="similarity">
    <text evidence="1 9">Belongs to the GHMP kinase family. IspE subfamily.</text>
</comment>
<dbReference type="InterPro" id="IPR004424">
    <property type="entry name" value="IspE"/>
</dbReference>
<dbReference type="InterPro" id="IPR013750">
    <property type="entry name" value="GHMP_kinase_C_dom"/>
</dbReference>
<evidence type="ECO:0000256" key="9">
    <source>
        <dbReference type="HAMAP-Rule" id="MF_00061"/>
    </source>
</evidence>
<dbReference type="Pfam" id="PF08544">
    <property type="entry name" value="GHMP_kinases_C"/>
    <property type="match status" value="1"/>
</dbReference>
<dbReference type="InterPro" id="IPR020568">
    <property type="entry name" value="Ribosomal_Su5_D2-typ_SF"/>
</dbReference>
<feature type="domain" description="GHMP kinase C-terminal" evidence="11">
    <location>
        <begin position="205"/>
        <end position="260"/>
    </location>
</feature>
<keyword evidence="9" id="KW-0414">Isoprene biosynthesis</keyword>
<feature type="active site" evidence="9">
    <location>
        <position position="9"/>
    </location>
</feature>
<dbReference type="GO" id="GO:0019288">
    <property type="term" value="P:isopentenyl diphosphate biosynthetic process, methylerythritol 4-phosphate pathway"/>
    <property type="evidence" value="ECO:0007669"/>
    <property type="project" value="UniProtKB-UniRule"/>
</dbReference>
<evidence type="ECO:0000313" key="13">
    <source>
        <dbReference type="Proteomes" id="UP000603141"/>
    </source>
</evidence>
<dbReference type="PIRSF" id="PIRSF010376">
    <property type="entry name" value="IspE"/>
    <property type="match status" value="1"/>
</dbReference>
<reference evidence="12" key="1">
    <citation type="submission" date="2021-01" db="EMBL/GenBank/DDBJ databases">
        <title>Modified the classification status of verrucomicrobia.</title>
        <authorList>
            <person name="Feng X."/>
        </authorList>
    </citation>
    <scope>NUCLEOTIDE SEQUENCE</scope>
    <source>
        <strain evidence="12">KCTC 22041</strain>
    </source>
</reference>
<feature type="domain" description="GHMP kinase N-terminal" evidence="10">
    <location>
        <begin position="64"/>
        <end position="139"/>
    </location>
</feature>
<dbReference type="EC" id="2.7.1.148" evidence="2 9"/>
<proteinExistence type="inferred from homology"/>
<evidence type="ECO:0000256" key="8">
    <source>
        <dbReference type="ARBA" id="ARBA00032554"/>
    </source>
</evidence>
<dbReference type="SUPFAM" id="SSF54211">
    <property type="entry name" value="Ribosomal protein S5 domain 2-like"/>
    <property type="match status" value="1"/>
</dbReference>
<keyword evidence="7 9" id="KW-0067">ATP-binding</keyword>
<feature type="active site" evidence="9">
    <location>
        <position position="134"/>
    </location>
</feature>
<dbReference type="GO" id="GO:0016114">
    <property type="term" value="P:terpenoid biosynthetic process"/>
    <property type="evidence" value="ECO:0007669"/>
    <property type="project" value="UniProtKB-UniRule"/>
</dbReference>
<keyword evidence="5 9" id="KW-0547">Nucleotide-binding</keyword>
<dbReference type="Gene3D" id="3.30.230.10">
    <property type="match status" value="1"/>
</dbReference>
<evidence type="ECO:0000256" key="5">
    <source>
        <dbReference type="ARBA" id="ARBA00022741"/>
    </source>
</evidence>
<protein>
    <recommendedName>
        <fullName evidence="3 9">4-diphosphocytidyl-2-C-methyl-D-erythritol kinase</fullName>
        <shortName evidence="9">CMK</shortName>
        <ecNumber evidence="2 9">2.7.1.148</ecNumber>
    </recommendedName>
    <alternativeName>
        <fullName evidence="8 9">4-(cytidine-5'-diphospho)-2-C-methyl-D-erythritol kinase</fullName>
    </alternativeName>
</protein>
<keyword evidence="6 9" id="KW-0418">Kinase</keyword>
<dbReference type="InterPro" id="IPR036554">
    <property type="entry name" value="GHMP_kinase_C_sf"/>
</dbReference>
<dbReference type="PANTHER" id="PTHR43527">
    <property type="entry name" value="4-DIPHOSPHOCYTIDYL-2-C-METHYL-D-ERYTHRITOL KINASE, CHLOROPLASTIC"/>
    <property type="match status" value="1"/>
</dbReference>
<dbReference type="GO" id="GO:0005524">
    <property type="term" value="F:ATP binding"/>
    <property type="evidence" value="ECO:0007669"/>
    <property type="project" value="UniProtKB-UniRule"/>
</dbReference>
<sequence>MQSFLAPAKINLSLRVLGKRTDGFHEIDTLMVRLPGLCDSLVFEESERFSFSCDDPSVPSDESNLVVKAVRAFESATGTTCKFHISLSKVIPHGAGLAGGSSDAATTLSALNELHGNPLDQAALSGIAASLGSDIPFFLGNGAARCTGRGEIITPVPSIPPIQLLLLKPTFAVSTPDAYGRWHDAKPLPGISHDPVTFPWGQMVNDLELPVFRKHRFLAEMKQWLLDRGLSALMSGSGSTIFAILDQADDAEKHIAAARDQLDPTLWSWTGATG</sequence>
<evidence type="ECO:0000256" key="2">
    <source>
        <dbReference type="ARBA" id="ARBA00012052"/>
    </source>
</evidence>
<comment type="pathway">
    <text evidence="9">Isoprenoid biosynthesis; isopentenyl diphosphate biosynthesis via DXP pathway; isopentenyl diphosphate from 1-deoxy-D-xylulose 5-phosphate: step 3/6.</text>
</comment>
<dbReference type="PANTHER" id="PTHR43527:SF2">
    <property type="entry name" value="4-DIPHOSPHOCYTIDYL-2-C-METHYL-D-ERYTHRITOL KINASE, CHLOROPLASTIC"/>
    <property type="match status" value="1"/>
</dbReference>
<evidence type="ECO:0000256" key="4">
    <source>
        <dbReference type="ARBA" id="ARBA00022679"/>
    </source>
</evidence>
<name>A0A934S9K6_9BACT</name>
<comment type="catalytic activity">
    <reaction evidence="9">
        <text>4-CDP-2-C-methyl-D-erythritol + ATP = 4-CDP-2-C-methyl-D-erythritol 2-phosphate + ADP + H(+)</text>
        <dbReference type="Rhea" id="RHEA:18437"/>
        <dbReference type="ChEBI" id="CHEBI:15378"/>
        <dbReference type="ChEBI" id="CHEBI:30616"/>
        <dbReference type="ChEBI" id="CHEBI:57823"/>
        <dbReference type="ChEBI" id="CHEBI:57919"/>
        <dbReference type="ChEBI" id="CHEBI:456216"/>
        <dbReference type="EC" id="2.7.1.148"/>
    </reaction>
</comment>
<evidence type="ECO:0000259" key="10">
    <source>
        <dbReference type="Pfam" id="PF00288"/>
    </source>
</evidence>
<dbReference type="InterPro" id="IPR006204">
    <property type="entry name" value="GHMP_kinase_N_dom"/>
</dbReference>
<dbReference type="Pfam" id="PF00288">
    <property type="entry name" value="GHMP_kinases_N"/>
    <property type="match status" value="1"/>
</dbReference>
<evidence type="ECO:0000313" key="12">
    <source>
        <dbReference type="EMBL" id="MBK1883396.1"/>
    </source>
</evidence>
<evidence type="ECO:0000256" key="3">
    <source>
        <dbReference type="ARBA" id="ARBA00017473"/>
    </source>
</evidence>
<organism evidence="12 13">
    <name type="scientific">Luteolibacter pohnpeiensis</name>
    <dbReference type="NCBI Taxonomy" id="454153"/>
    <lineage>
        <taxon>Bacteria</taxon>
        <taxon>Pseudomonadati</taxon>
        <taxon>Verrucomicrobiota</taxon>
        <taxon>Verrucomicrobiia</taxon>
        <taxon>Verrucomicrobiales</taxon>
        <taxon>Verrucomicrobiaceae</taxon>
        <taxon>Luteolibacter</taxon>
    </lineage>
</organism>
<comment type="function">
    <text evidence="9">Catalyzes the phosphorylation of the position 2 hydroxy group of 4-diphosphocytidyl-2C-methyl-D-erythritol.</text>
</comment>
<dbReference type="AlphaFoldDB" id="A0A934S9K6"/>
<dbReference type="SUPFAM" id="SSF55060">
    <property type="entry name" value="GHMP Kinase, C-terminal domain"/>
    <property type="match status" value="1"/>
</dbReference>
<comment type="caution">
    <text evidence="12">The sequence shown here is derived from an EMBL/GenBank/DDBJ whole genome shotgun (WGS) entry which is preliminary data.</text>
</comment>
<dbReference type="Proteomes" id="UP000603141">
    <property type="component" value="Unassembled WGS sequence"/>
</dbReference>
<evidence type="ECO:0000256" key="7">
    <source>
        <dbReference type="ARBA" id="ARBA00022840"/>
    </source>
</evidence>
<dbReference type="NCBIfam" id="TIGR00154">
    <property type="entry name" value="ispE"/>
    <property type="match status" value="1"/>
</dbReference>
<keyword evidence="4 9" id="KW-0808">Transferase</keyword>
<evidence type="ECO:0000256" key="1">
    <source>
        <dbReference type="ARBA" id="ARBA00009684"/>
    </source>
</evidence>
<accession>A0A934S9K6</accession>
<evidence type="ECO:0000259" key="11">
    <source>
        <dbReference type="Pfam" id="PF08544"/>
    </source>
</evidence>
<evidence type="ECO:0000256" key="6">
    <source>
        <dbReference type="ARBA" id="ARBA00022777"/>
    </source>
</evidence>
<dbReference type="EMBL" id="JAENIJ010000021">
    <property type="protein sequence ID" value="MBK1883396.1"/>
    <property type="molecule type" value="Genomic_DNA"/>
</dbReference>
<dbReference type="Gene3D" id="3.30.70.890">
    <property type="entry name" value="GHMP kinase, C-terminal domain"/>
    <property type="match status" value="1"/>
</dbReference>
<keyword evidence="13" id="KW-1185">Reference proteome</keyword>
<gene>
    <name evidence="9 12" type="primary">ispE</name>
    <name evidence="12" type="ORF">JIN85_13300</name>
</gene>
<dbReference type="RefSeq" id="WP_200271501.1">
    <property type="nucleotide sequence ID" value="NZ_JAENIJ010000021.1"/>
</dbReference>